<organism evidence="2 3">
    <name type="scientific">Nocardia africana</name>
    <dbReference type="NCBI Taxonomy" id="134964"/>
    <lineage>
        <taxon>Bacteria</taxon>
        <taxon>Bacillati</taxon>
        <taxon>Actinomycetota</taxon>
        <taxon>Actinomycetes</taxon>
        <taxon>Mycobacteriales</taxon>
        <taxon>Nocardiaceae</taxon>
        <taxon>Nocardia</taxon>
    </lineage>
</organism>
<dbReference type="RefSeq" id="WP_387249747.1">
    <property type="nucleotide sequence ID" value="NZ_JBIALX010000002.1"/>
</dbReference>
<reference evidence="2 3" key="1">
    <citation type="submission" date="2024-10" db="EMBL/GenBank/DDBJ databases">
        <title>The Natural Products Discovery Center: Release of the First 8490 Sequenced Strains for Exploring Actinobacteria Biosynthetic Diversity.</title>
        <authorList>
            <person name="Kalkreuter E."/>
            <person name="Kautsar S.A."/>
            <person name="Yang D."/>
            <person name="Bader C.D."/>
            <person name="Teijaro C.N."/>
            <person name="Fluegel L."/>
            <person name="Davis C.M."/>
            <person name="Simpson J.R."/>
            <person name="Lauterbach L."/>
            <person name="Steele A.D."/>
            <person name="Gui C."/>
            <person name="Meng S."/>
            <person name="Li G."/>
            <person name="Viehrig K."/>
            <person name="Ye F."/>
            <person name="Su P."/>
            <person name="Kiefer A.F."/>
            <person name="Nichols A."/>
            <person name="Cepeda A.J."/>
            <person name="Yan W."/>
            <person name="Fan B."/>
            <person name="Jiang Y."/>
            <person name="Adhikari A."/>
            <person name="Zheng C.-J."/>
            <person name="Schuster L."/>
            <person name="Cowan T.M."/>
            <person name="Smanski M.J."/>
            <person name="Chevrette M.G."/>
            <person name="De Carvalho L.P.S."/>
            <person name="Shen B."/>
        </authorList>
    </citation>
    <scope>NUCLEOTIDE SEQUENCE [LARGE SCALE GENOMIC DNA]</scope>
    <source>
        <strain evidence="2 3">NPDC004550</strain>
    </source>
</reference>
<dbReference type="EMBL" id="JBIALX010000002">
    <property type="protein sequence ID" value="MFF0452980.1"/>
    <property type="molecule type" value="Genomic_DNA"/>
</dbReference>
<comment type="caution">
    <text evidence="2">The sequence shown here is derived from an EMBL/GenBank/DDBJ whole genome shotgun (WGS) entry which is preliminary data.</text>
</comment>
<dbReference type="Proteomes" id="UP001601521">
    <property type="component" value="Unassembled WGS sequence"/>
</dbReference>
<sequence>MPRHTLDPDDTLAQFRAICATIADTITAYNRDEHRIERAAEAADHHDRLEELYRDATEFMAALDDHLATGGPLPTAWTPATPTPPHRKPETAARHTDTETRTSTHESR</sequence>
<evidence type="ECO:0000313" key="2">
    <source>
        <dbReference type="EMBL" id="MFF0452980.1"/>
    </source>
</evidence>
<feature type="compositionally biased region" description="Low complexity" evidence="1">
    <location>
        <begin position="70"/>
        <end position="80"/>
    </location>
</feature>
<protein>
    <submittedName>
        <fullName evidence="2">Uncharacterized protein</fullName>
    </submittedName>
</protein>
<name>A0ABW6NCW2_9NOCA</name>
<gene>
    <name evidence="2" type="ORF">ACFYTH_06375</name>
</gene>
<evidence type="ECO:0000256" key="1">
    <source>
        <dbReference type="SAM" id="MobiDB-lite"/>
    </source>
</evidence>
<feature type="compositionally biased region" description="Basic and acidic residues" evidence="1">
    <location>
        <begin position="87"/>
        <end position="108"/>
    </location>
</feature>
<evidence type="ECO:0000313" key="3">
    <source>
        <dbReference type="Proteomes" id="UP001601521"/>
    </source>
</evidence>
<accession>A0ABW6NCW2</accession>
<keyword evidence="3" id="KW-1185">Reference proteome</keyword>
<feature type="region of interest" description="Disordered" evidence="1">
    <location>
        <begin position="70"/>
        <end position="108"/>
    </location>
</feature>
<proteinExistence type="predicted"/>